<evidence type="ECO:0000313" key="3">
    <source>
        <dbReference type="Proteomes" id="UP001172673"/>
    </source>
</evidence>
<accession>A0AA39CLA1</accession>
<comment type="caution">
    <text evidence="2">The sequence shown here is derived from an EMBL/GenBank/DDBJ whole genome shotgun (WGS) entry which is preliminary data.</text>
</comment>
<dbReference type="EMBL" id="JAPDRK010000004">
    <property type="protein sequence ID" value="KAJ9613324.1"/>
    <property type="molecule type" value="Genomic_DNA"/>
</dbReference>
<evidence type="ECO:0000313" key="2">
    <source>
        <dbReference type="EMBL" id="KAJ9613324.1"/>
    </source>
</evidence>
<dbReference type="PANTHER" id="PTHR33112">
    <property type="entry name" value="DOMAIN PROTEIN, PUTATIVE-RELATED"/>
    <property type="match status" value="1"/>
</dbReference>
<feature type="domain" description="Heterokaryon incompatibility" evidence="1">
    <location>
        <begin position="109"/>
        <end position="264"/>
    </location>
</feature>
<name>A0AA39CLA1_9EURO</name>
<reference evidence="2" key="1">
    <citation type="submission" date="2022-10" db="EMBL/GenBank/DDBJ databases">
        <title>Culturing micro-colonial fungi from biological soil crusts in the Mojave desert and describing Neophaeococcomyces mojavensis, and introducing the new genera and species Taxawa tesnikishii.</title>
        <authorList>
            <person name="Kurbessoian T."/>
            <person name="Stajich J.E."/>
        </authorList>
    </citation>
    <scope>NUCLEOTIDE SEQUENCE</scope>
    <source>
        <strain evidence="2">TK_41</strain>
    </source>
</reference>
<protein>
    <recommendedName>
        <fullName evidence="1">Heterokaryon incompatibility domain-containing protein</fullName>
    </recommendedName>
</protein>
<organism evidence="2 3">
    <name type="scientific">Cladophialophora chaetospira</name>
    <dbReference type="NCBI Taxonomy" id="386627"/>
    <lineage>
        <taxon>Eukaryota</taxon>
        <taxon>Fungi</taxon>
        <taxon>Dikarya</taxon>
        <taxon>Ascomycota</taxon>
        <taxon>Pezizomycotina</taxon>
        <taxon>Eurotiomycetes</taxon>
        <taxon>Chaetothyriomycetidae</taxon>
        <taxon>Chaetothyriales</taxon>
        <taxon>Herpotrichiellaceae</taxon>
        <taxon>Cladophialophora</taxon>
    </lineage>
</organism>
<dbReference type="Proteomes" id="UP001172673">
    <property type="component" value="Unassembled WGS sequence"/>
</dbReference>
<gene>
    <name evidence="2" type="ORF">H2200_003266</name>
</gene>
<proteinExistence type="predicted"/>
<evidence type="ECO:0000259" key="1">
    <source>
        <dbReference type="Pfam" id="PF06985"/>
    </source>
</evidence>
<keyword evidence="3" id="KW-1185">Reference proteome</keyword>
<dbReference type="Pfam" id="PF06985">
    <property type="entry name" value="HET"/>
    <property type="match status" value="1"/>
</dbReference>
<sequence length="597" mass="67237">MRKDHNGHIIQSLEVVYSKTASKKRVAYSILKDPAEVELPMMISKNRLSYLDRVHKWQQLCETEHETCRANRAHQAVNPTRPARLLDVQPQGTVVDVRLVPFEKATGSYAALSYSWGDRPHSATTTSLNVRERLDGISLDDLPRTFTDAIAFCRDMGVRYLWIDALCIIQPIREDQAGHRDWESQSAIMGHIYANAAFTIAAQGASSAEIGLFPPKGPFELTPRSCPLFVDGHSPSVWVKAEPPEWVASVGESALQQRGWVLQERLMSTRLIHFTQHTIFWECAELCASEFEPDKTDIGGLQTLSVLLPPTSDQEVPAEVKENTMSAWIGIVEDYTRRNLTVVTDKFPAISAIAERVALLTGDEYIAGLWKSRLLDDLLWTGLWKFPSYRTRSYTYSHGRDDIREGQYVAPTWSWASVIGWCSHDRVGSNQRLARVVSVSANLVNADNAFGRVQPGASLKIAGRVRHKVYACMHETSEDDAPWHDLWFEVPEGHKLANNKEDLSWNRHSGVASVWFDVAGEHLNRAFSVLLMIGRNRGEAWDSDTMVPDPEAQRISCTAMLIAPIGDLEQRYIRIGQANIRDLNFFVGCQEEVVELL</sequence>
<dbReference type="AlphaFoldDB" id="A0AA39CLA1"/>
<dbReference type="InterPro" id="IPR010730">
    <property type="entry name" value="HET"/>
</dbReference>
<dbReference type="PANTHER" id="PTHR33112:SF16">
    <property type="entry name" value="HETEROKARYON INCOMPATIBILITY DOMAIN-CONTAINING PROTEIN"/>
    <property type="match status" value="1"/>
</dbReference>